<evidence type="ECO:0000259" key="1">
    <source>
        <dbReference type="Pfam" id="PF02872"/>
    </source>
</evidence>
<dbReference type="GO" id="GO:0009166">
    <property type="term" value="P:nucleotide catabolic process"/>
    <property type="evidence" value="ECO:0007669"/>
    <property type="project" value="InterPro"/>
</dbReference>
<name>A0A154W8R3_9PROT</name>
<dbReference type="InterPro" id="IPR011049">
    <property type="entry name" value="Serralysin-like_metalloprot_C"/>
</dbReference>
<dbReference type="SUPFAM" id="SSF55816">
    <property type="entry name" value="5'-nucleotidase (syn. UDP-sugar hydrolase), C-terminal domain"/>
    <property type="match status" value="1"/>
</dbReference>
<dbReference type="InterPro" id="IPR029052">
    <property type="entry name" value="Metallo-depent_PP-like"/>
</dbReference>
<dbReference type="Pfam" id="PF02872">
    <property type="entry name" value="5_nucleotid_C"/>
    <property type="match status" value="1"/>
</dbReference>
<dbReference type="Proteomes" id="UP000076400">
    <property type="component" value="Unassembled WGS sequence"/>
</dbReference>
<sequence>MAYTLQILHASDLEGGVEAISRAPNFAAIVDYLEDTYANTIVLSAGDNFIPGPFFNAAADSSIAATLNAVFTQLYGQSFESLSAGSGRLDIAIMNAIGFDASALGNHDFDAGTDGLLSVISPSLGETTADTGWLGTMFPYLSANLDFSANSSLNALYTDELLANTDFQSLNADGELVTGAPKLAASTIIERDGEQIGVIGATTQVLASISSPGNVEVLSGGVDDMEALAEIIQPEIDKLLDAGVNKIVLVSHLQQIALEKALAGLLSGVDVIIAGGSDTLLADAEDVERGLQDGDTPAETYPFLTTNADGDPVAIVSTDGEYSYVGRLVVTFDDDGVLDTSSLDEAVSGAFAATEEQVEALYGSGDAFADGSKGDLVSELTGAVESIVSAQDGNIFGATEVYLNGVRNSVRSEETNLGNLTADANLFVAQELDDTVLVSVKNGGGIRAAIGQITETSPGVFEPAPPQANELSGKEEGEVSQLDILNSLRFNNALSLVTVTADQLKQIAEHTVAASGGSATPGQFGQWGGVRFSFDTTQAAGSRIQNMAIVDDNGFIADVIVQDGELVGDAGRAIRIVTLSFLAEGGDNYPIDDFIAANPDFANRVDLADAMTDAGAATFADPGTEQDALAEYMAAQYSDTPFAEADTAASEDRRIQNLEFRDDAVLVDVREAGDDGEAIEGGDFADSIRGGAGDDTITGGAGNDTIEAGDGFDLIDLTDDTGETYVNGNRNGDTILGGTANEELHAGKGHDSVDGGAGDDLIWGGLGRDTLTGGDGADTFFFEDTNNEDVVTDFEAGVDVLSFTANINGSGVASAADLLDLAVASGGNVVIDFGGGNSITLQGVALADLSVADFAVA</sequence>
<dbReference type="Gene3D" id="2.150.10.10">
    <property type="entry name" value="Serralysin-like metalloprotease, C-terminal"/>
    <property type="match status" value="1"/>
</dbReference>
<dbReference type="InterPro" id="IPR008334">
    <property type="entry name" value="5'-Nucleotdase_C"/>
</dbReference>
<dbReference type="RefSeq" id="WP_067554390.1">
    <property type="nucleotide sequence ID" value="NZ_LPXN01000094.1"/>
</dbReference>
<dbReference type="GO" id="GO:0008768">
    <property type="term" value="F:UDP-sugar diphosphatase activity"/>
    <property type="evidence" value="ECO:0007669"/>
    <property type="project" value="TreeGrafter"/>
</dbReference>
<feature type="domain" description="5'-Nucleotidase C-terminal" evidence="1">
    <location>
        <begin position="398"/>
        <end position="590"/>
    </location>
</feature>
<dbReference type="SUPFAM" id="SSF51120">
    <property type="entry name" value="beta-Roll"/>
    <property type="match status" value="1"/>
</dbReference>
<dbReference type="STRING" id="580166.AUP43_01490"/>
<proteinExistence type="predicted"/>
<protein>
    <submittedName>
        <fullName evidence="2">Bifunctional metallophosphatase/5'-nucleotidase</fullName>
    </submittedName>
</protein>
<dbReference type="Gene3D" id="3.90.780.10">
    <property type="entry name" value="5'-Nucleotidase, C-terminal domain"/>
    <property type="match status" value="1"/>
</dbReference>
<dbReference type="PROSITE" id="PS00330">
    <property type="entry name" value="HEMOLYSIN_CALCIUM"/>
    <property type="match status" value="1"/>
</dbReference>
<evidence type="ECO:0000313" key="3">
    <source>
        <dbReference type="Proteomes" id="UP000076400"/>
    </source>
</evidence>
<dbReference type="AlphaFoldDB" id="A0A154W8R3"/>
<dbReference type="PRINTS" id="PR00313">
    <property type="entry name" value="CABNDNGRPT"/>
</dbReference>
<dbReference type="InterPro" id="IPR001343">
    <property type="entry name" value="Hemolysn_Ca-bd"/>
</dbReference>
<dbReference type="EMBL" id="LPXN01000094">
    <property type="protein sequence ID" value="KZD09875.1"/>
    <property type="molecule type" value="Genomic_DNA"/>
</dbReference>
<dbReference type="PANTHER" id="PTHR11575">
    <property type="entry name" value="5'-NUCLEOTIDASE-RELATED"/>
    <property type="match status" value="1"/>
</dbReference>
<dbReference type="GO" id="GO:0030288">
    <property type="term" value="C:outer membrane-bounded periplasmic space"/>
    <property type="evidence" value="ECO:0007669"/>
    <property type="project" value="TreeGrafter"/>
</dbReference>
<dbReference type="GO" id="GO:0008253">
    <property type="term" value="F:5'-nucleotidase activity"/>
    <property type="evidence" value="ECO:0007669"/>
    <property type="project" value="TreeGrafter"/>
</dbReference>
<accession>A0A154W8R3</accession>
<evidence type="ECO:0000313" key="2">
    <source>
        <dbReference type="EMBL" id="KZD09875.1"/>
    </source>
</evidence>
<dbReference type="InterPro" id="IPR018511">
    <property type="entry name" value="Hemolysin-typ_Ca-bd_CS"/>
</dbReference>
<dbReference type="GO" id="GO:0005509">
    <property type="term" value="F:calcium ion binding"/>
    <property type="evidence" value="ECO:0007669"/>
    <property type="project" value="InterPro"/>
</dbReference>
<organism evidence="2 3">
    <name type="scientific">Oceanibaculum pacificum</name>
    <dbReference type="NCBI Taxonomy" id="580166"/>
    <lineage>
        <taxon>Bacteria</taxon>
        <taxon>Pseudomonadati</taxon>
        <taxon>Pseudomonadota</taxon>
        <taxon>Alphaproteobacteria</taxon>
        <taxon>Rhodospirillales</taxon>
        <taxon>Oceanibaculaceae</taxon>
        <taxon>Oceanibaculum</taxon>
    </lineage>
</organism>
<reference evidence="2 3" key="1">
    <citation type="submission" date="2015-12" db="EMBL/GenBank/DDBJ databases">
        <title>Genome sequence of Oceanibaculum pacificum MCCC 1A02656.</title>
        <authorList>
            <person name="Lu L."/>
            <person name="Lai Q."/>
            <person name="Shao Z."/>
            <person name="Qian P."/>
        </authorList>
    </citation>
    <scope>NUCLEOTIDE SEQUENCE [LARGE SCALE GENOMIC DNA]</scope>
    <source>
        <strain evidence="2 3">MCCC 1A02656</strain>
    </source>
</reference>
<gene>
    <name evidence="2" type="ORF">AUP43_01490</name>
</gene>
<dbReference type="InterPro" id="IPR006179">
    <property type="entry name" value="5_nucleotidase/apyrase"/>
</dbReference>
<comment type="caution">
    <text evidence="2">The sequence shown here is derived from an EMBL/GenBank/DDBJ whole genome shotgun (WGS) entry which is preliminary data.</text>
</comment>
<dbReference type="SUPFAM" id="SSF56300">
    <property type="entry name" value="Metallo-dependent phosphatases"/>
    <property type="match status" value="1"/>
</dbReference>
<dbReference type="OrthoDB" id="5469761at2"/>
<dbReference type="PANTHER" id="PTHR11575:SF24">
    <property type="entry name" value="5'-NUCLEOTIDASE"/>
    <property type="match status" value="1"/>
</dbReference>
<dbReference type="PRINTS" id="PR01607">
    <property type="entry name" value="APYRASEFAMLY"/>
</dbReference>
<dbReference type="InterPro" id="IPR036907">
    <property type="entry name" value="5'-Nucleotdase_C_sf"/>
</dbReference>
<keyword evidence="3" id="KW-1185">Reference proteome</keyword>
<dbReference type="Pfam" id="PF00353">
    <property type="entry name" value="HemolysinCabind"/>
    <property type="match status" value="2"/>
</dbReference>
<dbReference type="Gene3D" id="3.60.21.10">
    <property type="match status" value="1"/>
</dbReference>